<dbReference type="InterPro" id="IPR052709">
    <property type="entry name" value="Transposase-MT_Hybrid"/>
</dbReference>
<name>A0A4C1WZ85_EUMVA</name>
<dbReference type="OrthoDB" id="616263at2759"/>
<dbReference type="EMBL" id="BGZK01000667">
    <property type="protein sequence ID" value="GBP55389.1"/>
    <property type="molecule type" value="Genomic_DNA"/>
</dbReference>
<accession>A0A4C1WZ85</accession>
<dbReference type="Proteomes" id="UP000299102">
    <property type="component" value="Unassembled WGS sequence"/>
</dbReference>
<dbReference type="PANTHER" id="PTHR46060:SF1">
    <property type="entry name" value="MARINER MOS1 TRANSPOSASE-LIKE PROTEIN"/>
    <property type="match status" value="1"/>
</dbReference>
<evidence type="ECO:0000313" key="2">
    <source>
        <dbReference type="Proteomes" id="UP000299102"/>
    </source>
</evidence>
<gene>
    <name evidence="1" type="ORF">EVAR_45711_1</name>
</gene>
<reference evidence="1 2" key="1">
    <citation type="journal article" date="2019" name="Commun. Biol.">
        <title>The bagworm genome reveals a unique fibroin gene that provides high tensile strength.</title>
        <authorList>
            <person name="Kono N."/>
            <person name="Nakamura H."/>
            <person name="Ohtoshi R."/>
            <person name="Tomita M."/>
            <person name="Numata K."/>
            <person name="Arakawa K."/>
        </authorList>
    </citation>
    <scope>NUCLEOTIDE SEQUENCE [LARGE SCALE GENOMIC DNA]</scope>
</reference>
<dbReference type="AlphaFoldDB" id="A0A4C1WZ85"/>
<organism evidence="1 2">
    <name type="scientific">Eumeta variegata</name>
    <name type="common">Bagworm moth</name>
    <name type="synonym">Eumeta japonica</name>
    <dbReference type="NCBI Taxonomy" id="151549"/>
    <lineage>
        <taxon>Eukaryota</taxon>
        <taxon>Metazoa</taxon>
        <taxon>Ecdysozoa</taxon>
        <taxon>Arthropoda</taxon>
        <taxon>Hexapoda</taxon>
        <taxon>Insecta</taxon>
        <taxon>Pterygota</taxon>
        <taxon>Neoptera</taxon>
        <taxon>Endopterygota</taxon>
        <taxon>Lepidoptera</taxon>
        <taxon>Glossata</taxon>
        <taxon>Ditrysia</taxon>
        <taxon>Tineoidea</taxon>
        <taxon>Psychidae</taxon>
        <taxon>Oiketicinae</taxon>
        <taxon>Eumeta</taxon>
    </lineage>
</organism>
<proteinExistence type="predicted"/>
<evidence type="ECO:0000313" key="1">
    <source>
        <dbReference type="EMBL" id="GBP55389.1"/>
    </source>
</evidence>
<evidence type="ECO:0008006" key="3">
    <source>
        <dbReference type="Google" id="ProtNLM"/>
    </source>
</evidence>
<comment type="caution">
    <text evidence="1">The sequence shown here is derived from an EMBL/GenBank/DDBJ whole genome shotgun (WGS) entry which is preliminary data.</text>
</comment>
<sequence>MKLLILEDRRIKRWEIARDVDISKERATEIIDEYLGTTKVSARWVPKMFTPFDRRRRVKCCESFLKISQGKKENFIYRIVISDDPIESEK</sequence>
<dbReference type="PANTHER" id="PTHR46060">
    <property type="entry name" value="MARINER MOS1 TRANSPOSASE-LIKE PROTEIN"/>
    <property type="match status" value="1"/>
</dbReference>
<protein>
    <recommendedName>
        <fullName evidence="3">Histone-lysine N-methyltransferase SETMAR</fullName>
    </recommendedName>
</protein>
<keyword evidence="2" id="KW-1185">Reference proteome</keyword>